<dbReference type="AlphaFoldDB" id="A0A087UHE8"/>
<keyword evidence="3" id="KW-0969">Cilium</keyword>
<keyword evidence="4" id="KW-1185">Reference proteome</keyword>
<feature type="coiled-coil region" evidence="1">
    <location>
        <begin position="443"/>
        <end position="515"/>
    </location>
</feature>
<keyword evidence="3" id="KW-0966">Cell projection</keyword>
<proteinExistence type="predicted"/>
<accession>A0A087UHE8</accession>
<dbReference type="OrthoDB" id="444379at2759"/>
<feature type="coiled-coil region" evidence="1">
    <location>
        <begin position="101"/>
        <end position="356"/>
    </location>
</feature>
<organism evidence="3 4">
    <name type="scientific">Stegodyphus mimosarum</name>
    <name type="common">African social velvet spider</name>
    <dbReference type="NCBI Taxonomy" id="407821"/>
    <lineage>
        <taxon>Eukaryota</taxon>
        <taxon>Metazoa</taxon>
        <taxon>Ecdysozoa</taxon>
        <taxon>Arthropoda</taxon>
        <taxon>Chelicerata</taxon>
        <taxon>Arachnida</taxon>
        <taxon>Araneae</taxon>
        <taxon>Araneomorphae</taxon>
        <taxon>Entelegynae</taxon>
        <taxon>Eresoidea</taxon>
        <taxon>Eresidae</taxon>
        <taxon>Stegodyphus</taxon>
    </lineage>
</organism>
<dbReference type="Proteomes" id="UP000054359">
    <property type="component" value="Unassembled WGS sequence"/>
</dbReference>
<feature type="compositionally biased region" description="Polar residues" evidence="2">
    <location>
        <begin position="43"/>
        <end position="53"/>
    </location>
</feature>
<dbReference type="STRING" id="407821.A0A087UHE8"/>
<name>A0A087UHE8_STEMI</name>
<dbReference type="OMA" id="RYWEELM"/>
<reference evidence="3 4" key="1">
    <citation type="submission" date="2013-11" db="EMBL/GenBank/DDBJ databases">
        <title>Genome sequencing of Stegodyphus mimosarum.</title>
        <authorList>
            <person name="Bechsgaard J."/>
        </authorList>
    </citation>
    <scope>NUCLEOTIDE SEQUENCE [LARGE SCALE GENOMIC DNA]</scope>
</reference>
<evidence type="ECO:0000256" key="2">
    <source>
        <dbReference type="SAM" id="MobiDB-lite"/>
    </source>
</evidence>
<keyword evidence="1" id="KW-0175">Coiled coil</keyword>
<feature type="region of interest" description="Disordered" evidence="2">
    <location>
        <begin position="1"/>
        <end position="56"/>
    </location>
</feature>
<sequence length="594" mass="68567">MDGRPPTSAGNRPGSGLRPISSVRHPTSMALPSRSGIPGTASRLITASNNRPGTRSGLAQGVGVLSHINVVDRPMSQQGLVTPRTGVRTPRRQVQDKSYFMGLLRSKINELTAEITRITKEIDLLTKEQSTYLTYEKRAEAQALELKDLQGQLADYNLLVDKLNTDAEMADVQLEYRELKAQNEVEAESIDKLFEQRQERETQLAQLEAEIVQERYVAENLTSTMSPELRNKYNELKKTDNELQRALEKFQQDLDLLNSQKMALEEELSMSQIKLEASNLYNKLREVEEKRDALILEEKTKGTPAEERENLVQQVKEHNTEITSIERQTTEIREQITRAKNELEQLDLEMEDHQGERLSKYRELKKREETMDSFLATFDENQSSGMEKKGHLETTIVSLLEKLSRNLGHFQHIPTPQELAMLKDDLQFKEGEMEKSRMTVMALSNEQKKLALDLTKIEQLETKIQQELETLQQKITTMEKEMQVYSDLDSLKKAAEEKKSKLIEEEEILRKQKDTTKQVVGELNMHYETQKNKLNDNETFTQLCNLERRWQHLEQNNFSMQEFVASKKAQTDYTKSKKCVKETLAVLNEMLLQE</sequence>
<feature type="non-terminal residue" evidence="3">
    <location>
        <position position="594"/>
    </location>
</feature>
<dbReference type="PANTHER" id="PTHR31432:SF0">
    <property type="entry name" value="INTRAFLAGELLAR TRANSPORT PROTEIN 74 HOMOLOG"/>
    <property type="match status" value="1"/>
</dbReference>
<dbReference type="PANTHER" id="PTHR31432">
    <property type="entry name" value="INTRAFLAGELLAR TRANSPORT PROTEIN 74 HOMOLOG"/>
    <property type="match status" value="1"/>
</dbReference>
<evidence type="ECO:0000313" key="3">
    <source>
        <dbReference type="EMBL" id="KFM76787.1"/>
    </source>
</evidence>
<keyword evidence="3" id="KW-0282">Flagellum</keyword>
<dbReference type="GO" id="GO:0005929">
    <property type="term" value="C:cilium"/>
    <property type="evidence" value="ECO:0007669"/>
    <property type="project" value="TreeGrafter"/>
</dbReference>
<gene>
    <name evidence="3" type="ORF">X975_08650</name>
</gene>
<dbReference type="GO" id="GO:0048487">
    <property type="term" value="F:beta-tubulin binding"/>
    <property type="evidence" value="ECO:0007669"/>
    <property type="project" value="InterPro"/>
</dbReference>
<dbReference type="GO" id="GO:0035735">
    <property type="term" value="P:intraciliary transport involved in cilium assembly"/>
    <property type="evidence" value="ECO:0007669"/>
    <property type="project" value="TreeGrafter"/>
</dbReference>
<dbReference type="EMBL" id="KK119796">
    <property type="protein sequence ID" value="KFM76787.1"/>
    <property type="molecule type" value="Genomic_DNA"/>
</dbReference>
<protein>
    <submittedName>
        <fullName evidence="3">Intraflagellar transport protein 74-like protein</fullName>
    </submittedName>
</protein>
<evidence type="ECO:0000256" key="1">
    <source>
        <dbReference type="SAM" id="Coils"/>
    </source>
</evidence>
<dbReference type="InterPro" id="IPR029602">
    <property type="entry name" value="IFT74"/>
</dbReference>
<evidence type="ECO:0000313" key="4">
    <source>
        <dbReference type="Proteomes" id="UP000054359"/>
    </source>
</evidence>
<dbReference type="GO" id="GO:0030992">
    <property type="term" value="C:intraciliary transport particle B"/>
    <property type="evidence" value="ECO:0007669"/>
    <property type="project" value="InterPro"/>
</dbReference>